<feature type="transmembrane region" description="Helical" evidence="6">
    <location>
        <begin position="90"/>
        <end position="109"/>
    </location>
</feature>
<dbReference type="InterPro" id="IPR020948">
    <property type="entry name" value="P_starv_induced_PsiE-like"/>
</dbReference>
<evidence type="ECO:0008006" key="9">
    <source>
        <dbReference type="Google" id="ProtNLM"/>
    </source>
</evidence>
<keyword evidence="8" id="KW-1185">Reference proteome</keyword>
<dbReference type="Proteomes" id="UP000057609">
    <property type="component" value="Chromosome"/>
</dbReference>
<accession>A0A0B5BAS8</accession>
<dbReference type="KEGG" id="gpi:GPICK_11170"/>
<evidence type="ECO:0000256" key="3">
    <source>
        <dbReference type="ARBA" id="ARBA00022692"/>
    </source>
</evidence>
<dbReference type="GO" id="GO:0005886">
    <property type="term" value="C:plasma membrane"/>
    <property type="evidence" value="ECO:0007669"/>
    <property type="project" value="UniProtKB-SubCell"/>
</dbReference>
<dbReference type="EMBL" id="CP009788">
    <property type="protein sequence ID" value="AJE03838.1"/>
    <property type="molecule type" value="Genomic_DNA"/>
</dbReference>
<name>A0A0B5BAS8_9BACT</name>
<gene>
    <name evidence="7" type="ORF">GPICK_11170</name>
</gene>
<feature type="transmembrane region" description="Helical" evidence="6">
    <location>
        <begin position="115"/>
        <end position="133"/>
    </location>
</feature>
<dbReference type="Pfam" id="PF06146">
    <property type="entry name" value="PsiE"/>
    <property type="match status" value="1"/>
</dbReference>
<protein>
    <recommendedName>
        <fullName evidence="9">Phosphate-starvation-inducible E-like protein</fullName>
    </recommendedName>
</protein>
<reference evidence="7 8" key="1">
    <citation type="journal article" date="2015" name="Genome Announc.">
        <title>Complete Genome of Geobacter pickeringii G13T, a Metal-Reducing Isolate from Sedimentary Kaolin Deposits.</title>
        <authorList>
            <person name="Badalamenti J.P."/>
            <person name="Bond D.R."/>
        </authorList>
    </citation>
    <scope>NUCLEOTIDE SEQUENCE [LARGE SCALE GENOMIC DNA]</scope>
    <source>
        <strain evidence="7 8">G13</strain>
    </source>
</reference>
<evidence type="ECO:0000313" key="8">
    <source>
        <dbReference type="Proteomes" id="UP000057609"/>
    </source>
</evidence>
<sequence>MWREDVLDLKLTKFFEISARALLSLLITAILTAILAGIVWTFYDIRLVFSPDSHGAFRTILVDVLTVLAIVEILRTALAYFSEGRVKVTYIIDTVLVTVLTEVMAFWYREMSWEKVAMVIALVLSLAAVRIIAVRFSPRSRREEL</sequence>
<comment type="subcellular location">
    <subcellularLocation>
        <location evidence="1">Cell membrane</location>
        <topology evidence="1">Multi-pass membrane protein</topology>
    </subcellularLocation>
</comment>
<feature type="transmembrane region" description="Helical" evidence="6">
    <location>
        <begin position="21"/>
        <end position="43"/>
    </location>
</feature>
<keyword evidence="5 6" id="KW-0472">Membrane</keyword>
<dbReference type="AlphaFoldDB" id="A0A0B5BAS8"/>
<dbReference type="STRING" id="345632.GPICK_11170"/>
<dbReference type="RefSeq" id="WP_039743234.1">
    <property type="nucleotide sequence ID" value="NZ_CP009788.1"/>
</dbReference>
<evidence type="ECO:0000256" key="1">
    <source>
        <dbReference type="ARBA" id="ARBA00004651"/>
    </source>
</evidence>
<evidence type="ECO:0000256" key="6">
    <source>
        <dbReference type="SAM" id="Phobius"/>
    </source>
</evidence>
<evidence type="ECO:0000313" key="7">
    <source>
        <dbReference type="EMBL" id="AJE03838.1"/>
    </source>
</evidence>
<keyword evidence="4 6" id="KW-1133">Transmembrane helix</keyword>
<evidence type="ECO:0000256" key="2">
    <source>
        <dbReference type="ARBA" id="ARBA00022475"/>
    </source>
</evidence>
<feature type="transmembrane region" description="Helical" evidence="6">
    <location>
        <begin position="55"/>
        <end position="78"/>
    </location>
</feature>
<dbReference type="OrthoDB" id="5396892at2"/>
<dbReference type="HOGENOM" id="CLU_134275_0_0_7"/>
<proteinExistence type="predicted"/>
<evidence type="ECO:0000256" key="5">
    <source>
        <dbReference type="ARBA" id="ARBA00023136"/>
    </source>
</evidence>
<keyword evidence="2" id="KW-1003">Cell membrane</keyword>
<keyword evidence="3 6" id="KW-0812">Transmembrane</keyword>
<evidence type="ECO:0000256" key="4">
    <source>
        <dbReference type="ARBA" id="ARBA00022989"/>
    </source>
</evidence>
<organism evidence="7 8">
    <name type="scientific">Geobacter pickeringii</name>
    <dbReference type="NCBI Taxonomy" id="345632"/>
    <lineage>
        <taxon>Bacteria</taxon>
        <taxon>Pseudomonadati</taxon>
        <taxon>Thermodesulfobacteriota</taxon>
        <taxon>Desulfuromonadia</taxon>
        <taxon>Geobacterales</taxon>
        <taxon>Geobacteraceae</taxon>
        <taxon>Geobacter</taxon>
    </lineage>
</organism>